<evidence type="ECO:0000256" key="6">
    <source>
        <dbReference type="ARBA" id="ARBA00023136"/>
    </source>
</evidence>
<evidence type="ECO:0000313" key="9">
    <source>
        <dbReference type="Proteomes" id="UP001447188"/>
    </source>
</evidence>
<dbReference type="PANTHER" id="PTHR48182">
    <property type="entry name" value="PROTEIN SERAC1"/>
    <property type="match status" value="1"/>
</dbReference>
<evidence type="ECO:0000256" key="3">
    <source>
        <dbReference type="ARBA" id="ARBA00004370"/>
    </source>
</evidence>
<feature type="region of interest" description="Disordered" evidence="7">
    <location>
        <begin position="1"/>
        <end position="27"/>
    </location>
</feature>
<comment type="subcellular location">
    <subcellularLocation>
        <location evidence="2">Endoplasmic reticulum</location>
    </subcellularLocation>
    <subcellularLocation>
        <location evidence="3">Membrane</location>
    </subcellularLocation>
    <subcellularLocation>
        <location evidence="1">Mitochondrion</location>
    </subcellularLocation>
</comment>
<dbReference type="Proteomes" id="UP001447188">
    <property type="component" value="Unassembled WGS sequence"/>
</dbReference>
<feature type="compositionally biased region" description="Basic and acidic residues" evidence="7">
    <location>
        <begin position="1"/>
        <end position="13"/>
    </location>
</feature>
<proteinExistence type="predicted"/>
<dbReference type="InterPro" id="IPR052374">
    <property type="entry name" value="SERAC1"/>
</dbReference>
<accession>A0ABR3G6X2</accession>
<evidence type="ECO:0000256" key="2">
    <source>
        <dbReference type="ARBA" id="ARBA00004240"/>
    </source>
</evidence>
<protein>
    <submittedName>
        <fullName evidence="8">Uncharacterized protein</fullName>
    </submittedName>
</protein>
<evidence type="ECO:0000256" key="7">
    <source>
        <dbReference type="SAM" id="MobiDB-lite"/>
    </source>
</evidence>
<name>A0ABR3G6X2_9PEZI</name>
<keyword evidence="9" id="KW-1185">Reference proteome</keyword>
<keyword evidence="6" id="KW-0472">Membrane</keyword>
<keyword evidence="5" id="KW-0496">Mitochondrion</keyword>
<reference evidence="8 9" key="1">
    <citation type="submission" date="2024-02" db="EMBL/GenBank/DDBJ databases">
        <title>Discinaceae phylogenomics.</title>
        <authorList>
            <person name="Dirks A.C."/>
            <person name="James T.Y."/>
        </authorList>
    </citation>
    <scope>NUCLEOTIDE SEQUENCE [LARGE SCALE GENOMIC DNA]</scope>
    <source>
        <strain evidence="8 9">ACD0624</strain>
    </source>
</reference>
<evidence type="ECO:0000256" key="1">
    <source>
        <dbReference type="ARBA" id="ARBA00004173"/>
    </source>
</evidence>
<organism evidence="8 9">
    <name type="scientific">Discina gigas</name>
    <dbReference type="NCBI Taxonomy" id="1032678"/>
    <lineage>
        <taxon>Eukaryota</taxon>
        <taxon>Fungi</taxon>
        <taxon>Dikarya</taxon>
        <taxon>Ascomycota</taxon>
        <taxon>Pezizomycotina</taxon>
        <taxon>Pezizomycetes</taxon>
        <taxon>Pezizales</taxon>
        <taxon>Discinaceae</taxon>
        <taxon>Discina</taxon>
    </lineage>
</organism>
<evidence type="ECO:0000256" key="4">
    <source>
        <dbReference type="ARBA" id="ARBA00022824"/>
    </source>
</evidence>
<sequence length="299" mass="33195">MSKRKQISDQDTGHRKRATTPVPRNTTQETALAFRISNIPSGVDPCLFRQSLDRMPDDTSLSGAVGGEPNVLGWSFARSVASIDAERYRTITVTFRSIPNQFRFPETFNSVALIENSPPVIVDKHFYGLTPLNFPEKPTVDIVAVTGLAGHAFGSWKSRGGSAMWLRDFLPEYVPNARILTYGYDSTLFKNNSTASIHEFSRNFLEALNSARAEAEETFGVWKQTEPKVLMVSRDSAIDATPEGDQNDIFSIDANHSNIVKFKHNACPDYLNVRSRIITLVQNAPVVISKRSANRIAGT</sequence>
<dbReference type="PANTHER" id="PTHR48182:SF2">
    <property type="entry name" value="PROTEIN SERAC1"/>
    <property type="match status" value="1"/>
</dbReference>
<dbReference type="EMBL" id="JBBBZM010000248">
    <property type="protein sequence ID" value="KAL0631452.1"/>
    <property type="molecule type" value="Genomic_DNA"/>
</dbReference>
<gene>
    <name evidence="8" type="ORF">Q9L58_009684</name>
</gene>
<evidence type="ECO:0000313" key="8">
    <source>
        <dbReference type="EMBL" id="KAL0631452.1"/>
    </source>
</evidence>
<keyword evidence="4" id="KW-0256">Endoplasmic reticulum</keyword>
<evidence type="ECO:0000256" key="5">
    <source>
        <dbReference type="ARBA" id="ARBA00023128"/>
    </source>
</evidence>
<comment type="caution">
    <text evidence="8">The sequence shown here is derived from an EMBL/GenBank/DDBJ whole genome shotgun (WGS) entry which is preliminary data.</text>
</comment>